<gene>
    <name evidence="1" type="ordered locus">c5191</name>
</gene>
<sequence>MNVNVASTRGRAGFHNTSAGILHIASVLALQHVSCCCPPGFLDSLLHPLLHLTFVPAAAAPQFDGFREMTFTDQLVKPFICHASETGDVVHVDQGIVGTQQYAVVACCGQHGQNVLCEIYEGWANAGESTERSFQSWPATGYQGLPAR</sequence>
<reference evidence="1 2" key="1">
    <citation type="journal article" date="2002" name="Proc. Natl. Acad. Sci. U.S.A.">
        <title>Extensive mosaic structure revealed by the complete genome sequence of uropathogenic Escherichia coli.</title>
        <authorList>
            <person name="Welch R.A."/>
            <person name="Burland V."/>
            <person name="Plunkett G.III."/>
            <person name="Redford P."/>
            <person name="Roesch P."/>
            <person name="Rasko D."/>
            <person name="Buckles E.L."/>
            <person name="Liou S.R."/>
            <person name="Boutin A."/>
            <person name="Hackett J."/>
            <person name="Stroud D."/>
            <person name="Mayhew G.F."/>
            <person name="Rose D.J."/>
            <person name="Zhou S."/>
            <person name="Schwartz D.C."/>
            <person name="Perna N.T."/>
            <person name="Mobley H.L."/>
            <person name="Donnenberg M.S."/>
            <person name="Blattner F.R."/>
        </authorList>
    </citation>
    <scope>NUCLEOTIDE SEQUENCE [LARGE SCALE GENOMIC DNA]</scope>
    <source>
        <strain evidence="2">CFT073 / ATCC 700928 / UPEC</strain>
    </source>
</reference>
<organism evidence="1 2">
    <name type="scientific">Escherichia coli O6:H1 (strain CFT073 / ATCC 700928 / UPEC)</name>
    <dbReference type="NCBI Taxonomy" id="199310"/>
    <lineage>
        <taxon>Bacteria</taxon>
        <taxon>Pseudomonadati</taxon>
        <taxon>Pseudomonadota</taxon>
        <taxon>Gammaproteobacteria</taxon>
        <taxon>Enterobacterales</taxon>
        <taxon>Enterobacteriaceae</taxon>
        <taxon>Escherichia</taxon>
    </lineage>
</organism>
<dbReference type="HOGENOM" id="CLU_147255_0_0_6"/>
<dbReference type="Proteomes" id="UP000001410">
    <property type="component" value="Chromosome"/>
</dbReference>
<proteinExistence type="predicted"/>
<dbReference type="AlphaFoldDB" id="A0A0H2VDQ0"/>
<accession>A0A0H2VDQ0</accession>
<keyword evidence="2" id="KW-1185">Reference proteome</keyword>
<dbReference type="KEGG" id="ecc:c5191"/>
<dbReference type="EMBL" id="AE014075">
    <property type="protein sequence ID" value="AAN83613.1"/>
    <property type="molecule type" value="Genomic_DNA"/>
</dbReference>
<protein>
    <submittedName>
        <fullName evidence="1">Uncharacterized protein</fullName>
    </submittedName>
</protein>
<evidence type="ECO:0000313" key="1">
    <source>
        <dbReference type="EMBL" id="AAN83613.1"/>
    </source>
</evidence>
<name>A0A0H2VDQ0_ECOL6</name>
<evidence type="ECO:0000313" key="2">
    <source>
        <dbReference type="Proteomes" id="UP000001410"/>
    </source>
</evidence>